<dbReference type="AlphaFoldDB" id="A0A6B1ING7"/>
<organism evidence="1 2">
    <name type="scientific">Halorubrum distributum</name>
    <dbReference type="NCBI Taxonomy" id="29283"/>
    <lineage>
        <taxon>Archaea</taxon>
        <taxon>Methanobacteriati</taxon>
        <taxon>Methanobacteriota</taxon>
        <taxon>Stenosarchaea group</taxon>
        <taxon>Halobacteria</taxon>
        <taxon>Halobacteriales</taxon>
        <taxon>Haloferacaceae</taxon>
        <taxon>Halorubrum</taxon>
        <taxon>Halorubrum distributum group</taxon>
    </lineage>
</organism>
<sequence>MTDRPGPDPTVSDKQILELFGESVDPVLTASEIADQVDLTRRNVLNRLKDLESEGSLKSKKVGGRSTVWWLPGETSTSRER</sequence>
<dbReference type="SUPFAM" id="SSF46785">
    <property type="entry name" value="Winged helix' DNA-binding domain"/>
    <property type="match status" value="1"/>
</dbReference>
<accession>A0A6B1ING7</accession>
<dbReference type="InterPro" id="IPR036390">
    <property type="entry name" value="WH_DNA-bd_sf"/>
</dbReference>
<reference evidence="1 2" key="1">
    <citation type="submission" date="2019-11" db="EMBL/GenBank/DDBJ databases">
        <title>Genome sequences of 17 halophilic strains isolated from different environments.</title>
        <authorList>
            <person name="Furrow R.E."/>
        </authorList>
    </citation>
    <scope>NUCLEOTIDE SEQUENCE [LARGE SCALE GENOMIC DNA]</scope>
    <source>
        <strain evidence="1 2">22502_06_Cabo</strain>
    </source>
</reference>
<proteinExistence type="predicted"/>
<dbReference type="EMBL" id="WMFC01000017">
    <property type="protein sequence ID" value="MYL68608.1"/>
    <property type="molecule type" value="Genomic_DNA"/>
</dbReference>
<evidence type="ECO:0000313" key="2">
    <source>
        <dbReference type="Proteomes" id="UP000452321"/>
    </source>
</evidence>
<protein>
    <submittedName>
        <fullName evidence="1">Winged helix-turn-helix transcriptional regulator</fullName>
    </submittedName>
</protein>
<comment type="caution">
    <text evidence="1">The sequence shown here is derived from an EMBL/GenBank/DDBJ whole genome shotgun (WGS) entry which is preliminary data.</text>
</comment>
<dbReference type="Pfam" id="PF13412">
    <property type="entry name" value="HTH_24"/>
    <property type="match status" value="1"/>
</dbReference>
<dbReference type="CDD" id="cd00090">
    <property type="entry name" value="HTH_ARSR"/>
    <property type="match status" value="1"/>
</dbReference>
<dbReference type="InterPro" id="IPR011991">
    <property type="entry name" value="ArsR-like_HTH"/>
</dbReference>
<dbReference type="Proteomes" id="UP000452321">
    <property type="component" value="Unassembled WGS sequence"/>
</dbReference>
<gene>
    <name evidence="1" type="ORF">GLW30_12810</name>
</gene>
<name>A0A6B1ING7_9EURY</name>
<dbReference type="InterPro" id="IPR036388">
    <property type="entry name" value="WH-like_DNA-bd_sf"/>
</dbReference>
<dbReference type="Gene3D" id="1.10.10.10">
    <property type="entry name" value="Winged helix-like DNA-binding domain superfamily/Winged helix DNA-binding domain"/>
    <property type="match status" value="1"/>
</dbReference>
<dbReference type="RefSeq" id="WP_137705583.1">
    <property type="nucleotide sequence ID" value="NZ_WMFC01000017.1"/>
</dbReference>
<evidence type="ECO:0000313" key="1">
    <source>
        <dbReference type="EMBL" id="MYL68608.1"/>
    </source>
</evidence>